<dbReference type="EMBL" id="JBBPBN010000052">
    <property type="protein sequence ID" value="KAK8991306.1"/>
    <property type="molecule type" value="Genomic_DNA"/>
</dbReference>
<evidence type="ECO:0000259" key="11">
    <source>
        <dbReference type="Pfam" id="PF00999"/>
    </source>
</evidence>
<evidence type="ECO:0000313" key="13">
    <source>
        <dbReference type="EMBL" id="KAK8991306.1"/>
    </source>
</evidence>
<protein>
    <recommendedName>
        <fullName evidence="15">Cation/H+ exchanger domain-containing protein</fullName>
    </recommendedName>
</protein>
<feature type="transmembrane region" description="Helical" evidence="10">
    <location>
        <begin position="205"/>
        <end position="224"/>
    </location>
</feature>
<evidence type="ECO:0000256" key="4">
    <source>
        <dbReference type="ARBA" id="ARBA00022692"/>
    </source>
</evidence>
<feature type="transmembrane region" description="Helical" evidence="10">
    <location>
        <begin position="138"/>
        <end position="160"/>
    </location>
</feature>
<feature type="transmembrane region" description="Helical" evidence="10">
    <location>
        <begin position="236"/>
        <end position="258"/>
    </location>
</feature>
<keyword evidence="3" id="KW-0633">Potassium transport</keyword>
<keyword evidence="7" id="KW-0406">Ion transport</keyword>
<evidence type="ECO:0000256" key="9">
    <source>
        <dbReference type="ARBA" id="ARBA00038341"/>
    </source>
</evidence>
<gene>
    <name evidence="13" type="ORF">V6N11_062324</name>
</gene>
<feature type="transmembrane region" description="Helical" evidence="10">
    <location>
        <begin position="172"/>
        <end position="193"/>
    </location>
</feature>
<dbReference type="Gene3D" id="1.20.1530.20">
    <property type="match status" value="1"/>
</dbReference>
<accession>A0ABR2PSS0</accession>
<evidence type="ECO:0000313" key="14">
    <source>
        <dbReference type="Proteomes" id="UP001396334"/>
    </source>
</evidence>
<feature type="transmembrane region" description="Helical" evidence="10">
    <location>
        <begin position="420"/>
        <end position="439"/>
    </location>
</feature>
<keyword evidence="4 10" id="KW-0812">Transmembrane</keyword>
<evidence type="ECO:0000256" key="3">
    <source>
        <dbReference type="ARBA" id="ARBA00022538"/>
    </source>
</evidence>
<feature type="transmembrane region" description="Helical" evidence="10">
    <location>
        <begin position="392"/>
        <end position="413"/>
    </location>
</feature>
<keyword evidence="2" id="KW-0813">Transport</keyword>
<proteinExistence type="inferred from homology"/>
<comment type="subcellular location">
    <subcellularLocation>
        <location evidence="1">Membrane</location>
        <topology evidence="1">Multi-pass membrane protein</topology>
    </subcellularLocation>
</comment>
<dbReference type="InterPro" id="IPR057291">
    <property type="entry name" value="CHX17_2nd"/>
</dbReference>
<feature type="domain" description="Cation/H(+) antiporter central" evidence="12">
    <location>
        <begin position="533"/>
        <end position="650"/>
    </location>
</feature>
<feature type="domain" description="Cation/H+ exchanger transmembrane" evidence="11">
    <location>
        <begin position="99"/>
        <end position="469"/>
    </location>
</feature>
<reference evidence="13 14" key="1">
    <citation type="journal article" date="2024" name="G3 (Bethesda)">
        <title>Genome assembly of Hibiscus sabdariffa L. provides insights into metabolisms of medicinal natural products.</title>
        <authorList>
            <person name="Kim T."/>
        </authorList>
    </citation>
    <scope>NUCLEOTIDE SEQUENCE [LARGE SCALE GENOMIC DNA]</scope>
    <source>
        <strain evidence="13">TK-2024</strain>
        <tissue evidence="13">Old leaves</tissue>
    </source>
</reference>
<evidence type="ECO:0000256" key="7">
    <source>
        <dbReference type="ARBA" id="ARBA00023065"/>
    </source>
</evidence>
<feature type="transmembrane region" description="Helical" evidence="10">
    <location>
        <begin position="451"/>
        <end position="470"/>
    </location>
</feature>
<dbReference type="InterPro" id="IPR050794">
    <property type="entry name" value="CPA2_transporter"/>
</dbReference>
<keyword evidence="5" id="KW-0630">Potassium</keyword>
<evidence type="ECO:0000256" key="1">
    <source>
        <dbReference type="ARBA" id="ARBA00004141"/>
    </source>
</evidence>
<evidence type="ECO:0000256" key="5">
    <source>
        <dbReference type="ARBA" id="ARBA00022958"/>
    </source>
</evidence>
<evidence type="ECO:0000256" key="2">
    <source>
        <dbReference type="ARBA" id="ARBA00022448"/>
    </source>
</evidence>
<feature type="transmembrane region" description="Helical" evidence="10">
    <location>
        <begin position="91"/>
        <end position="118"/>
    </location>
</feature>
<dbReference type="Proteomes" id="UP001396334">
    <property type="component" value="Unassembled WGS sequence"/>
</dbReference>
<dbReference type="Pfam" id="PF00999">
    <property type="entry name" value="Na_H_Exchanger"/>
    <property type="match status" value="1"/>
</dbReference>
<dbReference type="InterPro" id="IPR006153">
    <property type="entry name" value="Cation/H_exchanger_TM"/>
</dbReference>
<evidence type="ECO:0000259" key="12">
    <source>
        <dbReference type="Pfam" id="PF23256"/>
    </source>
</evidence>
<evidence type="ECO:0000256" key="6">
    <source>
        <dbReference type="ARBA" id="ARBA00022989"/>
    </source>
</evidence>
<dbReference type="InterPro" id="IPR038770">
    <property type="entry name" value="Na+/solute_symporter_sf"/>
</dbReference>
<feature type="transmembrane region" description="Helical" evidence="10">
    <location>
        <begin position="303"/>
        <end position="321"/>
    </location>
</feature>
<evidence type="ECO:0000256" key="10">
    <source>
        <dbReference type="SAM" id="Phobius"/>
    </source>
</evidence>
<comment type="caution">
    <text evidence="13">The sequence shown here is derived from an EMBL/GenBank/DDBJ whole genome shotgun (WGS) entry which is preliminary data.</text>
</comment>
<dbReference type="Pfam" id="PF23256">
    <property type="entry name" value="CHX17_2nd"/>
    <property type="match status" value="1"/>
</dbReference>
<sequence length="816" mass="90457">MKNNDVPIFKSPDQNTILHQFPSRNLSLQDAMAIGSSSSYSTGMDGLKLEEVCLKFPPKVTSPGMATLLLAKDKLAKLMDYSGLRLHLQMVVIFVLTQTLHSLLKILGVPVFVSQVLAGIVLTSSDQHSLISISEDSVAILGTVGAFGFVFFMFLSGVKMDLSSTYKSGKKAVCFGFLTVVVPLIFCLATVKLLHSGGNVFTNKIFFLAVSYSGTSFPVIHCLLDELKILNSEIGRIGLSAALIGNLVTLVLTMFSILVRTGLEHGEKRVLIDIGLALLFIFVVMFVLRPVMKWMVKRTPEAAQIKGVCFYLVVLAFMMSLRFTELFHLHILYGPFILGMAVPDGPPLGSALIEKLEPFASGLFLPIFATTCGLRFNLPYLKNSNEFADDQAIGAVVALVIKFGVSFVLPWLCEIPTRDSLALAFIMVSKGIVEIGSYTIMHDNRIISEDIFSYMTIIIISVAGIVPVLVKRLYDPSIKYLCFQKRTVASTRLDQELRMIGCIHVPAHVNSMINLLNASCPPKESPIAFDVLHLVKLQGRATPLFIDHHNHIETMSDRSYSKSVVIAFKQFERDNSESVSVNVFTAVSPPISMYEDICNLAMNCSTSFIILPFHRRWYTDGSIEWEDQTVRSLNLDILEKAPCSVGILVEGRHNLRDTNTMSLSSNTPSFHVAVIFLGGQDDWEAIALGKRISQAESATLTIIHLKATNNLGTVLVDHERTLDMEMLRHIRGSVDAYMEEQVTDGPETGSFLRSVVENYQLIIVGRRYSSEDPQTSGLQEWCEFEEIGLIGDLLSSKEFIGNYSLFIVQQQRQRSA</sequence>
<feature type="transmembrane region" description="Helical" evidence="10">
    <location>
        <begin position="270"/>
        <end position="291"/>
    </location>
</feature>
<dbReference type="PANTHER" id="PTHR32468:SF17">
    <property type="entry name" value="CATION_H(+) ANTIPORTER 4"/>
    <property type="match status" value="1"/>
</dbReference>
<keyword evidence="6 10" id="KW-1133">Transmembrane helix</keyword>
<organism evidence="13 14">
    <name type="scientific">Hibiscus sabdariffa</name>
    <name type="common">roselle</name>
    <dbReference type="NCBI Taxonomy" id="183260"/>
    <lineage>
        <taxon>Eukaryota</taxon>
        <taxon>Viridiplantae</taxon>
        <taxon>Streptophyta</taxon>
        <taxon>Embryophyta</taxon>
        <taxon>Tracheophyta</taxon>
        <taxon>Spermatophyta</taxon>
        <taxon>Magnoliopsida</taxon>
        <taxon>eudicotyledons</taxon>
        <taxon>Gunneridae</taxon>
        <taxon>Pentapetalae</taxon>
        <taxon>rosids</taxon>
        <taxon>malvids</taxon>
        <taxon>Malvales</taxon>
        <taxon>Malvaceae</taxon>
        <taxon>Malvoideae</taxon>
        <taxon>Hibiscus</taxon>
    </lineage>
</organism>
<keyword evidence="8 10" id="KW-0472">Membrane</keyword>
<comment type="similarity">
    <text evidence="9">Belongs to the monovalent cation:proton antiporter 2 (CPA2) transporter (TC 2.A.37) family. CHX (TC 2.A.37.4) subfamily.</text>
</comment>
<evidence type="ECO:0000256" key="8">
    <source>
        <dbReference type="ARBA" id="ARBA00023136"/>
    </source>
</evidence>
<name>A0ABR2PSS0_9ROSI</name>
<evidence type="ECO:0008006" key="15">
    <source>
        <dbReference type="Google" id="ProtNLM"/>
    </source>
</evidence>
<keyword evidence="14" id="KW-1185">Reference proteome</keyword>
<dbReference type="PANTHER" id="PTHR32468">
    <property type="entry name" value="CATION/H + ANTIPORTER"/>
    <property type="match status" value="1"/>
</dbReference>